<feature type="domain" description="Tc1-like transposase DDE" evidence="1">
    <location>
        <begin position="30"/>
        <end position="181"/>
    </location>
</feature>
<evidence type="ECO:0000313" key="2">
    <source>
        <dbReference type="EMBL" id="TWT62389.1"/>
    </source>
</evidence>
<comment type="caution">
    <text evidence="5">The sequence shown here is derived from an EMBL/GenBank/DDBJ whole genome shotgun (WGS) entry which is preliminary data.</text>
</comment>
<dbReference type="EMBL" id="SJPG01000001">
    <property type="protein sequence ID" value="TWT64152.1"/>
    <property type="molecule type" value="Genomic_DNA"/>
</dbReference>
<organism evidence="5 6">
    <name type="scientific">Rubinisphaera italica</name>
    <dbReference type="NCBI Taxonomy" id="2527969"/>
    <lineage>
        <taxon>Bacteria</taxon>
        <taxon>Pseudomonadati</taxon>
        <taxon>Planctomycetota</taxon>
        <taxon>Planctomycetia</taxon>
        <taxon>Planctomycetales</taxon>
        <taxon>Planctomycetaceae</taxon>
        <taxon>Rubinisphaera</taxon>
    </lineage>
</organism>
<dbReference type="EMBL" id="SJPG01000001">
    <property type="protein sequence ID" value="TWT63014.1"/>
    <property type="molecule type" value="Genomic_DNA"/>
</dbReference>
<dbReference type="InterPro" id="IPR047655">
    <property type="entry name" value="Transpos_IS630-like"/>
</dbReference>
<evidence type="ECO:0000259" key="1">
    <source>
        <dbReference type="Pfam" id="PF13358"/>
    </source>
</evidence>
<proteinExistence type="predicted"/>
<evidence type="ECO:0000313" key="3">
    <source>
        <dbReference type="EMBL" id="TWT63014.1"/>
    </source>
</evidence>
<accession>A0A5C5XLZ9</accession>
<dbReference type="Proteomes" id="UP000316095">
    <property type="component" value="Unassembled WGS sequence"/>
</dbReference>
<dbReference type="NCBIfam" id="NF033545">
    <property type="entry name" value="transpos_IS630"/>
    <property type="match status" value="1"/>
</dbReference>
<dbReference type="EMBL" id="SJPG01000001">
    <property type="protein sequence ID" value="TWT64226.1"/>
    <property type="molecule type" value="Genomic_DNA"/>
</dbReference>
<reference evidence="5 6" key="1">
    <citation type="submission" date="2019-02" db="EMBL/GenBank/DDBJ databases">
        <title>Deep-cultivation of Planctomycetes and their phenomic and genomic characterization uncovers novel biology.</title>
        <authorList>
            <person name="Wiegand S."/>
            <person name="Jogler M."/>
            <person name="Boedeker C."/>
            <person name="Pinto D."/>
            <person name="Vollmers J."/>
            <person name="Rivas-Marin E."/>
            <person name="Kohn T."/>
            <person name="Peeters S.H."/>
            <person name="Heuer A."/>
            <person name="Rast P."/>
            <person name="Oberbeckmann S."/>
            <person name="Bunk B."/>
            <person name="Jeske O."/>
            <person name="Meyerdierks A."/>
            <person name="Storesund J.E."/>
            <person name="Kallscheuer N."/>
            <person name="Luecker S."/>
            <person name="Lage O.M."/>
            <person name="Pohl T."/>
            <person name="Merkel B.J."/>
            <person name="Hornburger P."/>
            <person name="Mueller R.-W."/>
            <person name="Bruemmer F."/>
            <person name="Labrenz M."/>
            <person name="Spormann A.M."/>
            <person name="Op Den Camp H."/>
            <person name="Overmann J."/>
            <person name="Amann R."/>
            <person name="Jetten M.S.M."/>
            <person name="Mascher T."/>
            <person name="Medema M.H."/>
            <person name="Devos D.P."/>
            <person name="Kaster A.-K."/>
            <person name="Ovreas L."/>
            <person name="Rohde M."/>
            <person name="Galperin M.Y."/>
            <person name="Jogler C."/>
        </authorList>
    </citation>
    <scope>NUCLEOTIDE SEQUENCE [LARGE SCALE GENOMIC DNA]</scope>
    <source>
        <strain evidence="5 6">Pan54</strain>
    </source>
</reference>
<evidence type="ECO:0000313" key="4">
    <source>
        <dbReference type="EMBL" id="TWT64152.1"/>
    </source>
</evidence>
<keyword evidence="6" id="KW-1185">Reference proteome</keyword>
<name>A0A5C5XLZ9_9PLAN</name>
<dbReference type="InterPro" id="IPR038717">
    <property type="entry name" value="Tc1-like_DDE_dom"/>
</dbReference>
<dbReference type="Pfam" id="PF13358">
    <property type="entry name" value="DDE_3"/>
    <property type="match status" value="1"/>
</dbReference>
<evidence type="ECO:0000313" key="6">
    <source>
        <dbReference type="Proteomes" id="UP000316095"/>
    </source>
</evidence>
<evidence type="ECO:0000313" key="5">
    <source>
        <dbReference type="EMBL" id="TWT64226.1"/>
    </source>
</evidence>
<gene>
    <name evidence="2" type="ORF">Pan54_31310</name>
    <name evidence="3" type="ORF">Pan54_37650</name>
    <name evidence="4" type="ORF">Pan54_49130</name>
    <name evidence="5" type="ORF">Pan54_49870</name>
</gene>
<dbReference type="AlphaFoldDB" id="A0A5C5XLZ9"/>
<protein>
    <recommendedName>
        <fullName evidence="1">Tc1-like transposase DDE domain-containing protein</fullName>
    </recommendedName>
</protein>
<sequence length="222" mass="26220">MIPAKENGEFVARMEDVLDIYQWEYDEEYPVVCMDEQPMQLIKETRQPLPCEPGKPARYDYEYERNGTANHFLFTEPKAGWRKVSVRPTKTRRDWATEIKALLDEEYPNAEMVILVCDNLNTHTVGALYETFEPAEAKRLADRIDIRYTPKHGSWLNVAEIELSVLTKQCLTRRIRDIETLSREVTAWMNHRNESQSGVDWHFTTSEARIKLKRLYPQYQMN</sequence>
<dbReference type="EMBL" id="SJPG01000001">
    <property type="protein sequence ID" value="TWT62389.1"/>
    <property type="molecule type" value="Genomic_DNA"/>
</dbReference>